<feature type="region of interest" description="Disordered" evidence="5">
    <location>
        <begin position="728"/>
        <end position="752"/>
    </location>
</feature>
<feature type="domain" description="Carbohydrate-binding/sugar hydrolysis" evidence="7">
    <location>
        <begin position="1301"/>
        <end position="1450"/>
    </location>
</feature>
<feature type="region of interest" description="Disordered" evidence="5">
    <location>
        <begin position="1045"/>
        <end position="1082"/>
    </location>
</feature>
<dbReference type="Pfam" id="PF05048">
    <property type="entry name" value="NosD"/>
    <property type="match status" value="1"/>
</dbReference>
<feature type="compositionally biased region" description="Pro residues" evidence="5">
    <location>
        <begin position="1070"/>
        <end position="1080"/>
    </location>
</feature>
<dbReference type="InterPro" id="IPR022441">
    <property type="entry name" value="Para_beta_helix_rpt-2"/>
</dbReference>
<reference evidence="9" key="1">
    <citation type="journal article" date="2019" name="Int. J. Syst. Evol. Microbiol.">
        <title>The Global Catalogue of Microorganisms (GCM) 10K type strain sequencing project: providing services to taxonomists for standard genome sequencing and annotation.</title>
        <authorList>
            <consortium name="The Broad Institute Genomics Platform"/>
            <consortium name="The Broad Institute Genome Sequencing Center for Infectious Disease"/>
            <person name="Wu L."/>
            <person name="Ma J."/>
        </authorList>
    </citation>
    <scope>NUCLEOTIDE SEQUENCE [LARGE SCALE GENOMIC DNA]</scope>
    <source>
        <strain evidence="9">CGMCC 4.7241</strain>
    </source>
</reference>
<name>A0ABV7YKM0_9ACTN</name>
<protein>
    <submittedName>
        <fullName evidence="8">Right-handed parallel beta-helix repeat-containing protein</fullName>
    </submittedName>
</protein>
<proteinExistence type="predicted"/>
<dbReference type="NCBIfam" id="NF041518">
    <property type="entry name" value="choice_anch_Q"/>
    <property type="match status" value="1"/>
</dbReference>
<feature type="region of interest" description="Disordered" evidence="5">
    <location>
        <begin position="2986"/>
        <end position="3008"/>
    </location>
</feature>
<feature type="region of interest" description="Disordered" evidence="5">
    <location>
        <begin position="2373"/>
        <end position="2393"/>
    </location>
</feature>
<gene>
    <name evidence="8" type="ORF">ACFOUW_27455</name>
</gene>
<dbReference type="InterPro" id="IPR012334">
    <property type="entry name" value="Pectin_lyas_fold"/>
</dbReference>
<dbReference type="PANTHER" id="PTHR34677:SF3">
    <property type="entry name" value="BACTERIAL IG-LIKE DOMAIN-CONTAINING PROTEIN"/>
    <property type="match status" value="1"/>
</dbReference>
<dbReference type="Proteomes" id="UP001595699">
    <property type="component" value="Unassembled WGS sequence"/>
</dbReference>
<evidence type="ECO:0000256" key="4">
    <source>
        <dbReference type="ARBA" id="ARBA00022737"/>
    </source>
</evidence>
<evidence type="ECO:0000259" key="7">
    <source>
        <dbReference type="SMART" id="SM00722"/>
    </source>
</evidence>
<accession>A0ABV7YKM0</accession>
<feature type="chain" id="PRO_5047303149" evidence="6">
    <location>
        <begin position="33"/>
        <end position="3008"/>
    </location>
</feature>
<dbReference type="NCBIfam" id="TIGR03804">
    <property type="entry name" value="para_beta_helix"/>
    <property type="match status" value="3"/>
</dbReference>
<dbReference type="RefSeq" id="WP_205116298.1">
    <property type="nucleotide sequence ID" value="NZ_JAFBCM010000001.1"/>
</dbReference>
<comment type="caution">
    <text evidence="8">The sequence shown here is derived from an EMBL/GenBank/DDBJ whole genome shotgun (WGS) entry which is preliminary data.</text>
</comment>
<evidence type="ECO:0000256" key="6">
    <source>
        <dbReference type="SAM" id="SignalP"/>
    </source>
</evidence>
<dbReference type="Pfam" id="PF13229">
    <property type="entry name" value="Beta_helix"/>
    <property type="match status" value="3"/>
</dbReference>
<dbReference type="Pfam" id="PF24517">
    <property type="entry name" value="CBM96"/>
    <property type="match status" value="2"/>
</dbReference>
<dbReference type="InterPro" id="IPR011050">
    <property type="entry name" value="Pectin_lyase_fold/virulence"/>
</dbReference>
<organism evidence="8 9">
    <name type="scientific">Tenggerimyces flavus</name>
    <dbReference type="NCBI Taxonomy" id="1708749"/>
    <lineage>
        <taxon>Bacteria</taxon>
        <taxon>Bacillati</taxon>
        <taxon>Actinomycetota</taxon>
        <taxon>Actinomycetes</taxon>
        <taxon>Propionibacteriales</taxon>
        <taxon>Nocardioidaceae</taxon>
        <taxon>Tenggerimyces</taxon>
    </lineage>
</organism>
<feature type="domain" description="Carbohydrate-binding/sugar hydrolysis" evidence="7">
    <location>
        <begin position="1146"/>
        <end position="1279"/>
    </location>
</feature>
<sequence>MRAAHRRLRFIAVASGIALLAALATPPAPALASAVYTVTSPTDAPDASVGNGSCATAAGTCTLRAAIQEANASTAADTVVVPAGTYTLSIAPQGDNLIASGDLDITRPLTIQGAGKEATIIDGGPGQVGLDRVLEIHLTAGNVTVTNLTMREGNDAEQGGGVHTTSEGTVRFENVAVRNSQAGTFGAGISSQGTGRLDLVGVDLVDNTTEAGEGGGLYVAFGTVNVTGTSATPSTIQGNSAGSGGGIFNSGEPSPEGIPAVVKLTHTTLAENSSLAAGGGAYVDHEGELTLTDSTVVNNTAVEDGGGVAAISKTAVTVTRGKFESNHAGGEGGGLYTSTERPVSVTGTTFKANEAGDPVSGDGGGGGMSAGGDGAVTIANAAFDGNESIAGGGGLHTGNNGSVTVKDSKFTANTTSAEGGGFANTGDRTTLERLTFEGNRATLDGGGIANEGSGAFNLVDTSVHGNTAENGGGMANLADGELRVIRSTFWNNQARLGVSDDSGLGGGVYGLGDAEATYENVTISANFAQVRGGGLYIDSDSTVDVVNSTISHNTSPTASGVGGEITSINFPIEPSTSVLFRNTIVAGNRLGADCNFAVGSVGGNLDSADTCFFRGPRDRQHAGDPRIDAVADNGGSTMAQAIREDSYALDGGLAPCPMTDQRGVERPQGATCDIGAYEHEGPFAAPDTTPPNTSLVDPPATTGETATFRFNGTDNVTEPADLLYECRILNNDPTDPPDPPDPTEPPDPDEMFLGCPNPYEPMDIEEGNNRLEVRAIDRAGNVDQSPAVHNFIGGLDVTPPQTSFTLTPPNPSNGRTATFGFTATDDLTPLILLEFECRIDSTDPEAWLECYSPTTFSNLTPGEHTVEVRATDENDNIDPTPARFEWTVASPANCDEANVTLAASQDAYVDEVNPEENVGAEPELTVRSEATGSDARSLVKFTLPTTLPAGCELESASLRLHADGGEAGRTLSAAPIVADWDEATVTWNSQPAATGTEALATSGPGTRSWNLTAHLTAMLAGGPNHGFLVKDTQEEGEPGAEQVFASSEAEQDPGTPPTYPQLVLRFDGPGTPPPPPPADPVPTTVTCGQILTQSTLVLNNLTDCPLDGLVIGAPNVKLDLNGKTIDGPGYFEGQPGSPIELPEEGLPAGVRNVGHTGVVIVNGTVQEFGYGVQLTAGSRYGTVQDLTVRGNATAGIELSDADDGRNGNQVRENVLEDNEIGISLLNDTENSVIADNQLRGNFASGIHVWSGSGNTLDNNRISGVTTDPLLDSDGGIRIEASSENVLTDNAVSDTGDAGVMITDGAHGNEVRGDTYTRTGDAGVVIEDSDANQVIGISAHLASDSGIGMNGANDSVIRENDVRFNPSGIELEGGSRNLIEDNDASRSSGTGISVSGESLRNRILGNTVIAADGDGIAVLNEALDQDGNPLDGNVIQGNLANSSLSDGIAAAAGHTVTSNIAHNNAAWGINAAEPVVDGGGNVANGNGEPDQCAGVVCGDGIPVPPVLPDLEAPNTTITQNPTNPSSSLGTAVFDFTGTDNVAPAGALRFECRLDAPPDPPDPDPDPTEPYPGENWLECANPLTYRFLPAGEHTFEVRAVDPSDNFDPSPATYTWTVVPAPPGPDDTPPNTTIFQRPDASTSSTEAVFGFRGSDNQTPGPNLRYECRIDAAPFAACLSPKTYPGLTVGEHTFQVRAIDLADNVDPTPASYTWTIVPPPADTTPPDTTIVSGPDASTVATTATFTFTSTEAGSTFACALDTGAYASCSSPHQLSGLSVGAHTVRVRATDGAGNVDLSPAEYTWTVAAAPVPTTVTCGQVLTQSTRVTNDLTDCQNDGLVIGANGITLDLDGSVIDGVGQGVGIRNDGFDAVTIRNGTVQEFDYGVHLGANTALGIVADLTLRLHQEAGAYLNNADDGTNGNQVRDNSFAGNAAGIVLENGTQGALVQRNTVAGSAREGVRVVGSTGNRFEENSITASSESGIMLDLASGNNSLVGNTIGASAKSAVLIQAASHGNLVEGNTVSEGEAGIDVIDSNETQIVANVANSFDKPGVVLERAHDTVVRGNDLRFNGGGIELLESNRNRLESNDASENADTGIAIGSLSLGNVILSNLTSANESEGIAVEAEVLPESTDPGNVIERNIANDNTSDGIAVNKAGHRITANTANNNDGWGIYAEINNIDGGGNRAVGNTELLQCFNVECNGGPPIPPEVNPPDTEILEMPANPSASRSASFTFTGTDDNTPLFELEFQCRLDSNDEADFEDCENPQLYSNLSPGPHKFEVRAVDLAEKVDPTPDPYTWVIELPAPGVPPDTTITSGPPAQSPLEEAVFLFTSNEPDATFECSLDGAAYTTCVSPLEFEEVTFGAHELRVRAVDDEGNRDPSPAVHPWTRVGPPVVTITAGPEDPTTSTTASFTFEANEPVTGFACSLDLGPFAECTSPATFSDLAVGSHVLRIQATDLDEIPSGEDEMGLWEWEIEPSLDATPPVTVLLTQPANPSGDATFTFTGTDNVTSPDGLLFECRLDSDNEADFAECTSPWTYPNPEVPEPLTNGPHTFDVRAVDAEDNVDASHVRYGWTYTGDTVQPQTTIATGPPATTGLIDVTFTFTADDPFATFECSVDGAAYEECESPHQVQGMEPGAHELRVRALDLSGNVESSPAVRTWTVVPAPESTILTAPSATTTSTTAAFTFSSDQAGATFRCSLDGAAFTPCTSPREYTGLAVGPHEFAVRATNAVGLVDQSPAEHSWTVEVPPDTTPPATTMGSAPPASTASTTATFTFSANEPGSTFRCALDGAAAATCGSPRNLTGLAVGGHTFAVHAVDAAGNPDASPTVHTWTVTPPPTTCTPGTVTVGAAADSWILQDSASQNYGTDSVLKVDTKSGANARALVRFNLPTIPANCQVTDAKLRLYASSYKSGRTLQAHGLGAAWTESAVRWNNQPAMAGTPATAPSATSARYVEWDVDALVLAMYGGANNGFLVKDAAENGGGLDQGFHSREKGTDNPPRLVVSYG</sequence>
<dbReference type="InterPro" id="IPR055372">
    <property type="entry name" value="CBM96"/>
</dbReference>
<feature type="domain" description="Carbohydrate-binding/sugar hydrolysis" evidence="7">
    <location>
        <begin position="1960"/>
        <end position="2097"/>
    </location>
</feature>
<evidence type="ECO:0000256" key="1">
    <source>
        <dbReference type="ARBA" id="ARBA00004613"/>
    </source>
</evidence>
<dbReference type="InterPro" id="IPR059226">
    <property type="entry name" value="Choice_anch_Q_dom"/>
</dbReference>
<evidence type="ECO:0000313" key="9">
    <source>
        <dbReference type="Proteomes" id="UP001595699"/>
    </source>
</evidence>
<dbReference type="SUPFAM" id="SSF51126">
    <property type="entry name" value="Pectin lyase-like"/>
    <property type="match status" value="6"/>
</dbReference>
<keyword evidence="2" id="KW-0964">Secreted</keyword>
<dbReference type="InterPro" id="IPR006633">
    <property type="entry name" value="Carb-bd_sugar_hydrolysis-dom"/>
</dbReference>
<dbReference type="PANTHER" id="PTHR34677">
    <property type="match status" value="1"/>
</dbReference>
<feature type="region of interest" description="Disordered" evidence="5">
    <location>
        <begin position="1551"/>
        <end position="1571"/>
    </location>
</feature>
<dbReference type="NCBIfam" id="NF033679">
    <property type="entry name" value="DNRLRE_dom"/>
    <property type="match status" value="2"/>
</dbReference>
<evidence type="ECO:0000256" key="5">
    <source>
        <dbReference type="SAM" id="MobiDB-lite"/>
    </source>
</evidence>
<feature type="compositionally biased region" description="Pro residues" evidence="5">
    <location>
        <begin position="734"/>
        <end position="743"/>
    </location>
</feature>
<dbReference type="SMART" id="SM00710">
    <property type="entry name" value="PbH1"/>
    <property type="match status" value="29"/>
</dbReference>
<keyword evidence="9" id="KW-1185">Reference proteome</keyword>
<dbReference type="SMART" id="SM00722">
    <property type="entry name" value="CASH"/>
    <property type="match status" value="3"/>
</dbReference>
<dbReference type="InterPro" id="IPR039448">
    <property type="entry name" value="Beta_helix"/>
</dbReference>
<dbReference type="InterPro" id="IPR007742">
    <property type="entry name" value="NosD_dom"/>
</dbReference>
<feature type="region of interest" description="Disordered" evidence="5">
    <location>
        <begin position="235"/>
        <end position="254"/>
    </location>
</feature>
<dbReference type="EMBL" id="JBHRZH010000030">
    <property type="protein sequence ID" value="MFC3764605.1"/>
    <property type="molecule type" value="Genomic_DNA"/>
</dbReference>
<dbReference type="Gene3D" id="2.160.20.10">
    <property type="entry name" value="Single-stranded right-handed beta-helix, Pectin lyase-like"/>
    <property type="match status" value="6"/>
</dbReference>
<evidence type="ECO:0000256" key="2">
    <source>
        <dbReference type="ARBA" id="ARBA00022525"/>
    </source>
</evidence>
<dbReference type="InterPro" id="IPR006626">
    <property type="entry name" value="PbH1"/>
</dbReference>
<keyword evidence="3 6" id="KW-0732">Signal</keyword>
<feature type="signal peptide" evidence="6">
    <location>
        <begin position="1"/>
        <end position="32"/>
    </location>
</feature>
<comment type="subcellular location">
    <subcellularLocation>
        <location evidence="1">Secreted</location>
    </subcellularLocation>
</comment>
<evidence type="ECO:0000256" key="3">
    <source>
        <dbReference type="ARBA" id="ARBA00022729"/>
    </source>
</evidence>
<evidence type="ECO:0000313" key="8">
    <source>
        <dbReference type="EMBL" id="MFC3764605.1"/>
    </source>
</evidence>
<keyword evidence="4" id="KW-0677">Repeat</keyword>